<accession>A0A1W6V0M6</accession>
<gene>
    <name evidence="1" type="ORF">K05K4_18480</name>
</gene>
<sequence length="47" mass="5607">MNYEVTLRAEQKISHFFFQVVVVEINISVAHFMRRTTVPLNDVRTRI</sequence>
<evidence type="ECO:0000313" key="1">
    <source>
        <dbReference type="EMBL" id="ARP18682.1"/>
    </source>
</evidence>
<dbReference type="AlphaFoldDB" id="A0A1W6V0M6"/>
<organism evidence="1">
    <name type="scientific">Vibrio alginolyticus</name>
    <dbReference type="NCBI Taxonomy" id="663"/>
    <lineage>
        <taxon>Bacteria</taxon>
        <taxon>Pseudomonadati</taxon>
        <taxon>Pseudomonadota</taxon>
        <taxon>Gammaproteobacteria</taxon>
        <taxon>Vibrionales</taxon>
        <taxon>Vibrionaceae</taxon>
        <taxon>Vibrio</taxon>
    </lineage>
</organism>
<dbReference type="EMBL" id="CP017902">
    <property type="protein sequence ID" value="ARP18682.1"/>
    <property type="molecule type" value="Genomic_DNA"/>
</dbReference>
<proteinExistence type="predicted"/>
<name>A0A1W6V0M6_VIBAL</name>
<protein>
    <submittedName>
        <fullName evidence="1">Uncharacterized protein</fullName>
    </submittedName>
</protein>
<reference evidence="1" key="1">
    <citation type="submission" date="2016-10" db="EMBL/GenBank/DDBJ databases">
        <title>The High Quality Genome of Vibrio alginolyticus K01M1.</title>
        <authorList>
            <person name="Wendling C."/>
            <person name="Chibani C.M."/>
            <person name="Hertel R."/>
            <person name="Sproer C."/>
            <person name="Bunk B."/>
            <person name="Overmann J."/>
            <person name="Roth O."/>
            <person name="Liesegang H."/>
        </authorList>
    </citation>
    <scope>NUCLEOTIDE SEQUENCE</scope>
    <source>
        <strain evidence="1">K05K4</strain>
    </source>
</reference>